<dbReference type="EMBL" id="QMQV01000122">
    <property type="protein sequence ID" value="RLE47507.1"/>
    <property type="molecule type" value="Genomic_DNA"/>
</dbReference>
<accession>A0A497ELU7</accession>
<reference evidence="2 3" key="1">
    <citation type="submission" date="2018-06" db="EMBL/GenBank/DDBJ databases">
        <title>Extensive metabolic versatility and redundancy in microbially diverse, dynamic hydrothermal sediments.</title>
        <authorList>
            <person name="Dombrowski N."/>
            <person name="Teske A."/>
            <person name="Baker B.J."/>
        </authorList>
    </citation>
    <scope>NUCLEOTIDE SEQUENCE [LARGE SCALE GENOMIC DNA]</scope>
    <source>
        <strain evidence="2">B66_G16</strain>
    </source>
</reference>
<gene>
    <name evidence="2" type="ORF">DRJ31_08770</name>
</gene>
<evidence type="ECO:0000256" key="1">
    <source>
        <dbReference type="SAM" id="Coils"/>
    </source>
</evidence>
<proteinExistence type="predicted"/>
<name>A0A497ELU7_9CREN</name>
<evidence type="ECO:0000313" key="3">
    <source>
        <dbReference type="Proteomes" id="UP000278475"/>
    </source>
</evidence>
<dbReference type="AlphaFoldDB" id="A0A497ELU7"/>
<dbReference type="Gene3D" id="1.20.58.2140">
    <property type="match status" value="1"/>
</dbReference>
<organism evidence="2 3">
    <name type="scientific">Thermoproteota archaeon</name>
    <dbReference type="NCBI Taxonomy" id="2056631"/>
    <lineage>
        <taxon>Archaea</taxon>
        <taxon>Thermoproteota</taxon>
    </lineage>
</organism>
<feature type="non-terminal residue" evidence="2">
    <location>
        <position position="53"/>
    </location>
</feature>
<comment type="caution">
    <text evidence="2">The sequence shown here is derived from an EMBL/GenBank/DDBJ whole genome shotgun (WGS) entry which is preliminary data.</text>
</comment>
<sequence>MDLESCRKKLEKLEAARETLLKLTREMKINATKAIASIHSNQDFSKHLNRALE</sequence>
<keyword evidence="1" id="KW-0175">Coiled coil</keyword>
<evidence type="ECO:0000313" key="2">
    <source>
        <dbReference type="EMBL" id="RLE47507.1"/>
    </source>
</evidence>
<protein>
    <submittedName>
        <fullName evidence="2">Translin</fullName>
    </submittedName>
</protein>
<feature type="coiled-coil region" evidence="1">
    <location>
        <begin position="3"/>
        <end position="30"/>
    </location>
</feature>
<dbReference type="Proteomes" id="UP000278475">
    <property type="component" value="Unassembled WGS sequence"/>
</dbReference>